<evidence type="ECO:0000256" key="1">
    <source>
        <dbReference type="ARBA" id="ARBA00004571"/>
    </source>
</evidence>
<evidence type="ECO:0000256" key="7">
    <source>
        <dbReference type="PROSITE-ProRule" id="PRU01360"/>
    </source>
</evidence>
<dbReference type="InterPro" id="IPR039426">
    <property type="entry name" value="TonB-dep_rcpt-like"/>
</dbReference>
<feature type="domain" description="TonB-dependent receptor plug" evidence="8">
    <location>
        <begin position="133"/>
        <end position="257"/>
    </location>
</feature>
<dbReference type="InterPro" id="IPR008969">
    <property type="entry name" value="CarboxyPept-like_regulatory"/>
</dbReference>
<organism evidence="9 10">
    <name type="scientific">Zhouia amylolytica AD3</name>
    <dbReference type="NCBI Taxonomy" id="1286632"/>
    <lineage>
        <taxon>Bacteria</taxon>
        <taxon>Pseudomonadati</taxon>
        <taxon>Bacteroidota</taxon>
        <taxon>Flavobacteriia</taxon>
        <taxon>Flavobacteriales</taxon>
        <taxon>Flavobacteriaceae</taxon>
        <taxon>Zhouia</taxon>
    </lineage>
</organism>
<dbReference type="InterPro" id="IPR036942">
    <property type="entry name" value="Beta-barrel_TonB_sf"/>
</dbReference>
<keyword evidence="3 7" id="KW-1134">Transmembrane beta strand</keyword>
<dbReference type="GO" id="GO:0009279">
    <property type="term" value="C:cell outer membrane"/>
    <property type="evidence" value="ECO:0007669"/>
    <property type="project" value="UniProtKB-SubCell"/>
</dbReference>
<evidence type="ECO:0000313" key="10">
    <source>
        <dbReference type="Proteomes" id="UP000018850"/>
    </source>
</evidence>
<dbReference type="Pfam" id="PF07715">
    <property type="entry name" value="Plug"/>
    <property type="match status" value="1"/>
</dbReference>
<gene>
    <name evidence="9" type="ORF">P278_15050</name>
</gene>
<dbReference type="AlphaFoldDB" id="W2UP75"/>
<evidence type="ECO:0000259" key="8">
    <source>
        <dbReference type="Pfam" id="PF07715"/>
    </source>
</evidence>
<dbReference type="STRING" id="376730.SAMN04487906_0829"/>
<dbReference type="SUPFAM" id="SSF49464">
    <property type="entry name" value="Carboxypeptidase regulatory domain-like"/>
    <property type="match status" value="1"/>
</dbReference>
<dbReference type="Gene3D" id="2.60.40.1120">
    <property type="entry name" value="Carboxypeptidase-like, regulatory domain"/>
    <property type="match status" value="1"/>
</dbReference>
<keyword evidence="10" id="KW-1185">Reference proteome</keyword>
<name>W2UP75_9FLAO</name>
<keyword evidence="9" id="KW-0675">Receptor</keyword>
<dbReference type="EMBL" id="AYXY01000019">
    <property type="protein sequence ID" value="ETN95783.1"/>
    <property type="molecule type" value="Genomic_DNA"/>
</dbReference>
<reference evidence="9 10" key="2">
    <citation type="journal article" date="2016" name="Genome Announc.">
        <title>Draft Genome Sequence of Zhouia amylolytica AD3, Isolated from Tidal Flat Sediment.</title>
        <authorList>
            <person name="Jia B."/>
            <person name="Jin H.M."/>
            <person name="Lee H.J."/>
            <person name="Jeon C.O."/>
        </authorList>
    </citation>
    <scope>NUCLEOTIDE SEQUENCE [LARGE SCALE GENOMIC DNA]</scope>
    <source>
        <strain evidence="9 10">AD3</strain>
    </source>
</reference>
<dbReference type="Proteomes" id="UP000018850">
    <property type="component" value="Unassembled WGS sequence"/>
</dbReference>
<dbReference type="Pfam" id="PF13715">
    <property type="entry name" value="CarbopepD_reg_2"/>
    <property type="match status" value="1"/>
</dbReference>
<evidence type="ECO:0000256" key="6">
    <source>
        <dbReference type="ARBA" id="ARBA00023237"/>
    </source>
</evidence>
<evidence type="ECO:0000313" key="9">
    <source>
        <dbReference type="EMBL" id="ETN95783.1"/>
    </source>
</evidence>
<comment type="similarity">
    <text evidence="7">Belongs to the TonB-dependent receptor family.</text>
</comment>
<protein>
    <submittedName>
        <fullName evidence="9">TonB-dependent receptor plug</fullName>
    </submittedName>
</protein>
<reference evidence="10" key="1">
    <citation type="submission" date="2013-11" db="EMBL/GenBank/DDBJ databases">
        <title>Draft genome sequence from a member of Zhouia, isolated tidal flat.</title>
        <authorList>
            <person name="Jin H."/>
            <person name="Jeon C.O."/>
        </authorList>
    </citation>
    <scope>NUCLEOTIDE SEQUENCE [LARGE SCALE GENOMIC DNA]</scope>
    <source>
        <strain evidence="10">AD3</strain>
    </source>
</reference>
<keyword evidence="2 7" id="KW-0813">Transport</keyword>
<dbReference type="InterPro" id="IPR012910">
    <property type="entry name" value="Plug_dom"/>
</dbReference>
<dbReference type="Gene3D" id="2.40.170.20">
    <property type="entry name" value="TonB-dependent receptor, beta-barrel domain"/>
    <property type="match status" value="1"/>
</dbReference>
<keyword evidence="6 7" id="KW-0998">Cell outer membrane</keyword>
<dbReference type="eggNOG" id="COG1629">
    <property type="taxonomic scope" value="Bacteria"/>
</dbReference>
<accession>W2UP75</accession>
<dbReference type="NCBIfam" id="TIGR04056">
    <property type="entry name" value="OMP_RagA_SusC"/>
    <property type="match status" value="1"/>
</dbReference>
<dbReference type="RefSeq" id="WP_038264415.1">
    <property type="nucleotide sequence ID" value="NZ_AYXY01000019.1"/>
</dbReference>
<sequence>MENNFLNKTRIVLLLILFLCIMLLGYTAFGKPRTPLPIVQQQITGLVTDKQGKPIPGATVIIKGSTDGTFTNDKGVYNITATPNDVLVFTFIGFKTEEVPVENQLQLDVILTEDVTALGEVTVNAGYYTVSEKERTGSISTIKSGVIEKQPVNNPLGAMQGYMSGVNIQQTTGVPGGGYNIEIRGKNFINGNTNPLYIIDGVPFNANSLASASVSGSINNGNVSPLNALNPSDIESIEVLKDADATAIYGSRAANGVVLITTRKGKSGPTQFQATINSGMGHVSHFLELMNTPQYLEIRKEGVENDGFGSFLENPAFDFVWPDLKTWDQDRYTDWQQTLLGGTAYRTKLQLSVSGGSDQTRFRISGAHLNETTVFPGDSKYRNTAVHSNLNHRSKNKRFALNLTSNYTVETNNLPRTDLTLSAYKLAPNAPALYDDEGQLNWEDNSWDNPLAMLLEKYKTQSNTLMANAQVSYQILPALQVKTNLGYNNYQMDSYKLMPSTARNPKYGFTPENYSSQTRKRATNTSWIIEPQLSWNHQWDDASFGVLAGATFQQQTTDQTVLKATGFPNNLMLENLAAANTIEILNDGQSEYHYQSIFSRLNFNWRNSYILNLTGRRDGSSRFGSGKQFGNFWSLGLAWIFSNSLSLDENGFLNYGKLRGSYGTTGSDNIGDYKFLNTFGVSGNDYNGITLLYPTGIYNPVFGWETNKKLELALDLNFFKDRIVLNSAWYQNRSSDQLVGIPLAATTGFQSLTGNFQATVENTGWEFDLRTVNIAGEDFNWTTTLNLTLPKNNLVAFPDLATSTYANKYVIGKPLTIVKLYESLGVDSQTGIYRFRDFNDDGVINAIDDKQWIEDLAPELYGGIGNTFTYKNLSLEVFFQFKKQKAYNFYRSYPTPGYNYNMPVELYDRWRNEGDDASIQRATFGQFPGVWEAGQRQSDSNKAVSDASFLRMRNVTLSYQLPGSLSKVMDVTLYIQGQNLLTITNYGGPDPEQPRNYILPPLRQITLGGQLRF</sequence>
<evidence type="ECO:0000256" key="2">
    <source>
        <dbReference type="ARBA" id="ARBA00022448"/>
    </source>
</evidence>
<dbReference type="Gene3D" id="2.170.130.10">
    <property type="entry name" value="TonB-dependent receptor, plug domain"/>
    <property type="match status" value="1"/>
</dbReference>
<comment type="caution">
    <text evidence="9">The sequence shown here is derived from an EMBL/GenBank/DDBJ whole genome shotgun (WGS) entry which is preliminary data.</text>
</comment>
<proteinExistence type="inferred from homology"/>
<dbReference type="PROSITE" id="PS52016">
    <property type="entry name" value="TONB_DEPENDENT_REC_3"/>
    <property type="match status" value="1"/>
</dbReference>
<keyword evidence="5 7" id="KW-0472">Membrane</keyword>
<evidence type="ECO:0000256" key="4">
    <source>
        <dbReference type="ARBA" id="ARBA00022692"/>
    </source>
</evidence>
<evidence type="ECO:0000256" key="3">
    <source>
        <dbReference type="ARBA" id="ARBA00022452"/>
    </source>
</evidence>
<dbReference type="InterPro" id="IPR037066">
    <property type="entry name" value="Plug_dom_sf"/>
</dbReference>
<keyword evidence="4 7" id="KW-0812">Transmembrane</keyword>
<dbReference type="NCBIfam" id="TIGR04057">
    <property type="entry name" value="SusC_RagA_signa"/>
    <property type="match status" value="1"/>
</dbReference>
<dbReference type="SUPFAM" id="SSF56935">
    <property type="entry name" value="Porins"/>
    <property type="match status" value="1"/>
</dbReference>
<dbReference type="InterPro" id="IPR023997">
    <property type="entry name" value="TonB-dep_OMP_SusC/RagA_CS"/>
</dbReference>
<dbReference type="PATRIC" id="fig|1286632.3.peg.1494"/>
<evidence type="ECO:0000256" key="5">
    <source>
        <dbReference type="ARBA" id="ARBA00023136"/>
    </source>
</evidence>
<comment type="subcellular location">
    <subcellularLocation>
        <location evidence="1 7">Cell outer membrane</location>
        <topology evidence="1 7">Multi-pass membrane protein</topology>
    </subcellularLocation>
</comment>
<dbReference type="InterPro" id="IPR023996">
    <property type="entry name" value="TonB-dep_OMP_SusC/RagA"/>
</dbReference>